<evidence type="ECO:0000313" key="2">
    <source>
        <dbReference type="Proteomes" id="UP000679749"/>
    </source>
</evidence>
<evidence type="ECO:0000313" key="1">
    <source>
        <dbReference type="EMBL" id="MBS4213253.1"/>
    </source>
</evidence>
<keyword evidence="2" id="KW-1185">Reference proteome</keyword>
<dbReference type="AlphaFoldDB" id="A0A942YTT5"/>
<gene>
    <name evidence="1" type="ORF">KHA99_12430</name>
</gene>
<name>A0A942YTT5_9BACI</name>
<dbReference type="Proteomes" id="UP000679749">
    <property type="component" value="Unassembled WGS sequence"/>
</dbReference>
<proteinExistence type="predicted"/>
<protein>
    <submittedName>
        <fullName evidence="1">Uncharacterized protein</fullName>
    </submittedName>
</protein>
<comment type="caution">
    <text evidence="1">The sequence shown here is derived from an EMBL/GenBank/DDBJ whole genome shotgun (WGS) entry which is preliminary data.</text>
</comment>
<sequence length="75" mass="8862">MEEHVSEKFSQMFEESLSHIESSFTHLLNSLSMLEEAAEEKDDFFIVLRDIKAIRDSILEFKKLADEKRKMLIVK</sequence>
<dbReference type="EMBL" id="JAGYPF010000002">
    <property type="protein sequence ID" value="MBS4213253.1"/>
    <property type="molecule type" value="Genomic_DNA"/>
</dbReference>
<reference evidence="1" key="1">
    <citation type="submission" date="2021-05" db="EMBL/GenBank/DDBJ databases">
        <title>Novel Bacillus species.</title>
        <authorList>
            <person name="Liu G."/>
        </authorList>
    </citation>
    <scope>NUCLEOTIDE SEQUENCE</scope>
    <source>
        <strain evidence="1">FJAT-49825</strain>
    </source>
</reference>
<organism evidence="1 2">
    <name type="scientific">Neobacillus rhizophilus</name>
    <dbReference type="NCBI Taxonomy" id="2833579"/>
    <lineage>
        <taxon>Bacteria</taxon>
        <taxon>Bacillati</taxon>
        <taxon>Bacillota</taxon>
        <taxon>Bacilli</taxon>
        <taxon>Bacillales</taxon>
        <taxon>Bacillaceae</taxon>
        <taxon>Neobacillus</taxon>
    </lineage>
</organism>
<dbReference type="RefSeq" id="WP_213117751.1">
    <property type="nucleotide sequence ID" value="NZ_JAGYPF010000002.1"/>
</dbReference>
<accession>A0A942YTT5</accession>